<dbReference type="Proteomes" id="UP000298390">
    <property type="component" value="Unassembled WGS sequence"/>
</dbReference>
<reference evidence="1 2" key="1">
    <citation type="submission" date="2019-01" db="EMBL/GenBank/DDBJ databases">
        <title>Genome sequencing of the rare red list fungi Fomitopsis rosea.</title>
        <authorList>
            <person name="Buettner E."/>
            <person name="Kellner H."/>
        </authorList>
    </citation>
    <scope>NUCLEOTIDE SEQUENCE [LARGE SCALE GENOMIC DNA]</scope>
    <source>
        <strain evidence="1 2">DSM 105464</strain>
    </source>
</reference>
<evidence type="ECO:0000313" key="2">
    <source>
        <dbReference type="Proteomes" id="UP000298390"/>
    </source>
</evidence>
<dbReference type="AlphaFoldDB" id="A0A4Y9XPT1"/>
<sequence>MNRLAWSAVNYGVHGPSPPPQRQAGAAVFTIPLRGPEPEGWTPTCCYVWTLDEGEWVSLTELNRWDVYILDGDFELDAERVAGLRLQHANGN</sequence>
<proteinExistence type="predicted"/>
<organism evidence="1 2">
    <name type="scientific">Rhodofomes roseus</name>
    <dbReference type="NCBI Taxonomy" id="34475"/>
    <lineage>
        <taxon>Eukaryota</taxon>
        <taxon>Fungi</taxon>
        <taxon>Dikarya</taxon>
        <taxon>Basidiomycota</taxon>
        <taxon>Agaricomycotina</taxon>
        <taxon>Agaricomycetes</taxon>
        <taxon>Polyporales</taxon>
        <taxon>Rhodofomes</taxon>
    </lineage>
</organism>
<gene>
    <name evidence="1" type="ORF">EVJ58_g10608</name>
</gene>
<accession>A0A4Y9XPT1</accession>
<protein>
    <submittedName>
        <fullName evidence="1">Uncharacterized protein</fullName>
    </submittedName>
</protein>
<comment type="caution">
    <text evidence="1">The sequence shown here is derived from an EMBL/GenBank/DDBJ whole genome shotgun (WGS) entry which is preliminary data.</text>
</comment>
<dbReference type="EMBL" id="SEKV01001205">
    <property type="protein sequence ID" value="TFY51367.1"/>
    <property type="molecule type" value="Genomic_DNA"/>
</dbReference>
<evidence type="ECO:0000313" key="1">
    <source>
        <dbReference type="EMBL" id="TFY51367.1"/>
    </source>
</evidence>
<name>A0A4Y9XPT1_9APHY</name>